<evidence type="ECO:0000259" key="4">
    <source>
        <dbReference type="Pfam" id="PF00171"/>
    </source>
</evidence>
<feature type="region of interest" description="Disordered" evidence="3">
    <location>
        <begin position="1"/>
        <end position="26"/>
    </location>
</feature>
<dbReference type="PROSITE" id="PS00070">
    <property type="entry name" value="ALDEHYDE_DEHYDR_CYS"/>
    <property type="match status" value="1"/>
</dbReference>
<dbReference type="Pfam" id="PF00171">
    <property type="entry name" value="Aldedh"/>
    <property type="match status" value="1"/>
</dbReference>
<dbReference type="Ensembl" id="ENSLLET00000041554.1">
    <property type="protein sequence ID" value="ENSLLEP00000039944.1"/>
    <property type="gene ID" value="ENSLLEG00000025255.1"/>
</dbReference>
<evidence type="ECO:0000256" key="3">
    <source>
        <dbReference type="SAM" id="MobiDB-lite"/>
    </source>
</evidence>
<reference evidence="5" key="2">
    <citation type="submission" date="2025-09" db="UniProtKB">
        <authorList>
            <consortium name="Ensembl"/>
        </authorList>
    </citation>
    <scope>IDENTIFICATION</scope>
</reference>
<proteinExistence type="inferred from homology"/>
<dbReference type="SUPFAM" id="SSF53720">
    <property type="entry name" value="ALDH-like"/>
    <property type="match status" value="1"/>
</dbReference>
<dbReference type="GO" id="GO:0005737">
    <property type="term" value="C:cytoplasm"/>
    <property type="evidence" value="ECO:0007669"/>
    <property type="project" value="TreeGrafter"/>
</dbReference>
<evidence type="ECO:0000313" key="5">
    <source>
        <dbReference type="Ensembl" id="ENSLLEP00000039944.1"/>
    </source>
</evidence>
<evidence type="ECO:0000313" key="6">
    <source>
        <dbReference type="Proteomes" id="UP000694569"/>
    </source>
</evidence>
<keyword evidence="2" id="KW-0560">Oxidoreductase</keyword>
<reference evidence="5" key="1">
    <citation type="submission" date="2025-08" db="UniProtKB">
        <authorList>
            <consortium name="Ensembl"/>
        </authorList>
    </citation>
    <scope>IDENTIFICATION</scope>
</reference>
<evidence type="ECO:0000256" key="1">
    <source>
        <dbReference type="ARBA" id="ARBA00009986"/>
    </source>
</evidence>
<dbReference type="InterPro" id="IPR015590">
    <property type="entry name" value="Aldehyde_DH_dom"/>
</dbReference>
<dbReference type="GeneTree" id="ENSGT00940000167857"/>
<dbReference type="PANTHER" id="PTHR43570:SF16">
    <property type="entry name" value="ALDEHYDE DEHYDROGENASE TYPE III, ISOFORM Q"/>
    <property type="match status" value="1"/>
</dbReference>
<dbReference type="Gene3D" id="3.40.309.10">
    <property type="entry name" value="Aldehyde Dehydrogenase, Chain A, domain 2"/>
    <property type="match status" value="1"/>
</dbReference>
<keyword evidence="6" id="KW-1185">Reference proteome</keyword>
<dbReference type="InterPro" id="IPR016160">
    <property type="entry name" value="Ald_DH_CS_CYS"/>
</dbReference>
<accession>A0A8C5QN09</accession>
<organism evidence="5 6">
    <name type="scientific">Leptobrachium leishanense</name>
    <name type="common">Leishan spiny toad</name>
    <dbReference type="NCBI Taxonomy" id="445787"/>
    <lineage>
        <taxon>Eukaryota</taxon>
        <taxon>Metazoa</taxon>
        <taxon>Chordata</taxon>
        <taxon>Craniata</taxon>
        <taxon>Vertebrata</taxon>
        <taxon>Euteleostomi</taxon>
        <taxon>Amphibia</taxon>
        <taxon>Batrachia</taxon>
        <taxon>Anura</taxon>
        <taxon>Pelobatoidea</taxon>
        <taxon>Megophryidae</taxon>
        <taxon>Leptobrachium</taxon>
    </lineage>
</organism>
<dbReference type="PANTHER" id="PTHR43570">
    <property type="entry name" value="ALDEHYDE DEHYDROGENASE"/>
    <property type="match status" value="1"/>
</dbReference>
<dbReference type="Proteomes" id="UP000694569">
    <property type="component" value="Unplaced"/>
</dbReference>
<dbReference type="GO" id="GO:0006081">
    <property type="term" value="P:aldehyde metabolic process"/>
    <property type="evidence" value="ECO:0007669"/>
    <property type="project" value="InterPro"/>
</dbReference>
<evidence type="ECO:0000256" key="2">
    <source>
        <dbReference type="ARBA" id="ARBA00023002"/>
    </source>
</evidence>
<dbReference type="InterPro" id="IPR016162">
    <property type="entry name" value="Ald_DH_N"/>
</dbReference>
<dbReference type="AlphaFoldDB" id="A0A8C5QN09"/>
<comment type="similarity">
    <text evidence="1">Belongs to the aldehyde dehydrogenase family.</text>
</comment>
<dbReference type="InterPro" id="IPR016161">
    <property type="entry name" value="Ald_DH/histidinol_DH"/>
</dbReference>
<feature type="domain" description="Aldehyde dehydrogenase" evidence="4">
    <location>
        <begin position="75"/>
        <end position="256"/>
    </location>
</feature>
<protein>
    <recommendedName>
        <fullName evidence="4">Aldehyde dehydrogenase domain-containing protein</fullName>
    </recommendedName>
</protein>
<dbReference type="GO" id="GO:0004029">
    <property type="term" value="F:aldehyde dehydrogenase (NAD+) activity"/>
    <property type="evidence" value="ECO:0007669"/>
    <property type="project" value="TreeGrafter"/>
</dbReference>
<sequence>MDATSSSLAHAARPPASPQLLGGRRPALSLRIPGTGDMRARERWYAAFRADLGKPAMEVELTELLPVLGEAATPSPRGRCLIIGPWNYPLNTVLGPLVSAVAAGNTAIVIADVFEPTEVAVVEGGVATATRLLALPFDHIFFTGSPAVGQVVMAALGGKSPAIVDASADLPAAARMLAWGKLANAGQTCVAPDHVLVHRSVAARFAECWREAVARTTGAARTRWPPAPTSGHGEHAHAARVAELVDDALARGAVALGRRHARRGRALLRAHPAGRCAGRRPHRGRGDLRAGHAAAHLRHAGRGHRARQRRSQAPALYIFSRDREAIARVAARTSSGSLGVNLWRAAIRPCKPALRRP</sequence>
<dbReference type="InterPro" id="IPR016163">
    <property type="entry name" value="Ald_DH_C"/>
</dbReference>
<dbReference type="InterPro" id="IPR012394">
    <property type="entry name" value="Aldehyde_DH_NAD(P)"/>
</dbReference>
<dbReference type="Gene3D" id="3.40.605.10">
    <property type="entry name" value="Aldehyde Dehydrogenase, Chain A, domain 1"/>
    <property type="match status" value="1"/>
</dbReference>
<name>A0A8C5QN09_9ANUR</name>